<comment type="caution">
    <text evidence="2">The sequence shown here is derived from an EMBL/GenBank/DDBJ whole genome shotgun (WGS) entry which is preliminary data.</text>
</comment>
<protein>
    <submittedName>
        <fullName evidence="2">VOC family protein</fullName>
    </submittedName>
</protein>
<evidence type="ECO:0000259" key="1">
    <source>
        <dbReference type="PROSITE" id="PS51819"/>
    </source>
</evidence>
<sequence length="111" mass="12124">MTTDLFAGMPVRDYETAVAWYSRLFGAEPAFRPDAVEAVWEAGPHQYVYVAVRPDDAGHGLCLLYVPDLDDRLAAIASRGLTPDAREDYGPSRKVVFRDPDGNEFGFGGGA</sequence>
<dbReference type="PROSITE" id="PS51819">
    <property type="entry name" value="VOC"/>
    <property type="match status" value="1"/>
</dbReference>
<proteinExistence type="predicted"/>
<dbReference type="InterPro" id="IPR029068">
    <property type="entry name" value="Glyas_Bleomycin-R_OHBP_Dase"/>
</dbReference>
<keyword evidence="3" id="KW-1185">Reference proteome</keyword>
<dbReference type="InterPro" id="IPR004360">
    <property type="entry name" value="Glyas_Fos-R_dOase_dom"/>
</dbReference>
<dbReference type="CDD" id="cd06587">
    <property type="entry name" value="VOC"/>
    <property type="match status" value="1"/>
</dbReference>
<dbReference type="Proteomes" id="UP001601444">
    <property type="component" value="Unassembled WGS sequence"/>
</dbReference>
<dbReference type="InterPro" id="IPR037523">
    <property type="entry name" value="VOC_core"/>
</dbReference>
<dbReference type="Gene3D" id="3.10.180.10">
    <property type="entry name" value="2,3-Dihydroxybiphenyl 1,2-Dioxygenase, domain 1"/>
    <property type="match status" value="1"/>
</dbReference>
<dbReference type="RefSeq" id="WP_387700359.1">
    <property type="nucleotide sequence ID" value="NZ_JBIAMX010000006.1"/>
</dbReference>
<dbReference type="EMBL" id="JBIAMX010000006">
    <property type="protein sequence ID" value="MFF0543735.1"/>
    <property type="molecule type" value="Genomic_DNA"/>
</dbReference>
<gene>
    <name evidence="2" type="ORF">ACFYTF_12965</name>
</gene>
<name>A0ABW6PN84_9NOCA</name>
<accession>A0ABW6PN84</accession>
<feature type="domain" description="VOC" evidence="1">
    <location>
        <begin position="2"/>
        <end position="110"/>
    </location>
</feature>
<evidence type="ECO:0000313" key="2">
    <source>
        <dbReference type="EMBL" id="MFF0543735.1"/>
    </source>
</evidence>
<dbReference type="SUPFAM" id="SSF54593">
    <property type="entry name" value="Glyoxalase/Bleomycin resistance protein/Dihydroxybiphenyl dioxygenase"/>
    <property type="match status" value="1"/>
</dbReference>
<reference evidence="2 3" key="1">
    <citation type="submission" date="2024-10" db="EMBL/GenBank/DDBJ databases">
        <title>The Natural Products Discovery Center: Release of the First 8490 Sequenced Strains for Exploring Actinobacteria Biosynthetic Diversity.</title>
        <authorList>
            <person name="Kalkreuter E."/>
            <person name="Kautsar S.A."/>
            <person name="Yang D."/>
            <person name="Bader C.D."/>
            <person name="Teijaro C.N."/>
            <person name="Fluegel L."/>
            <person name="Davis C.M."/>
            <person name="Simpson J.R."/>
            <person name="Lauterbach L."/>
            <person name="Steele A.D."/>
            <person name="Gui C."/>
            <person name="Meng S."/>
            <person name="Li G."/>
            <person name="Viehrig K."/>
            <person name="Ye F."/>
            <person name="Su P."/>
            <person name="Kiefer A.F."/>
            <person name="Nichols A."/>
            <person name="Cepeda A.J."/>
            <person name="Yan W."/>
            <person name="Fan B."/>
            <person name="Jiang Y."/>
            <person name="Adhikari A."/>
            <person name="Zheng C.-J."/>
            <person name="Schuster L."/>
            <person name="Cowan T.M."/>
            <person name="Smanski M.J."/>
            <person name="Chevrette M.G."/>
            <person name="De Carvalho L.P.S."/>
            <person name="Shen B."/>
        </authorList>
    </citation>
    <scope>NUCLEOTIDE SEQUENCE [LARGE SCALE GENOMIC DNA]</scope>
    <source>
        <strain evidence="2 3">NPDC004045</strain>
    </source>
</reference>
<organism evidence="2 3">
    <name type="scientific">Nocardia thailandica</name>
    <dbReference type="NCBI Taxonomy" id="257275"/>
    <lineage>
        <taxon>Bacteria</taxon>
        <taxon>Bacillati</taxon>
        <taxon>Actinomycetota</taxon>
        <taxon>Actinomycetes</taxon>
        <taxon>Mycobacteriales</taxon>
        <taxon>Nocardiaceae</taxon>
        <taxon>Nocardia</taxon>
    </lineage>
</organism>
<dbReference type="Pfam" id="PF00903">
    <property type="entry name" value="Glyoxalase"/>
    <property type="match status" value="1"/>
</dbReference>
<evidence type="ECO:0000313" key="3">
    <source>
        <dbReference type="Proteomes" id="UP001601444"/>
    </source>
</evidence>